<dbReference type="GeneID" id="39650256"/>
<evidence type="ECO:0000256" key="1">
    <source>
        <dbReference type="SAM" id="MobiDB-lite"/>
    </source>
</evidence>
<geneLocation type="plasmid" evidence="2 3">
    <name>unnamed1</name>
</geneLocation>
<accession>A0A4P7DAS0</accession>
<feature type="compositionally biased region" description="Low complexity" evidence="1">
    <location>
        <begin position="95"/>
        <end position="116"/>
    </location>
</feature>
<sequence>MASSLFPDPFQIWREALSKLENDANAVAAGSLKSQEVLQSLHQFSSASLGMQQWFEKTIEEYLRRANLPSRKAVDELAVSLRRIEEKLDRLLPQAASATSAPRPARTRRPPGAASSTEAVAAGKPARRGKPAGRG</sequence>
<evidence type="ECO:0008006" key="4">
    <source>
        <dbReference type="Google" id="ProtNLM"/>
    </source>
</evidence>
<dbReference type="RefSeq" id="WP_134760027.1">
    <property type="nucleotide sequence ID" value="NZ_CP038152.1"/>
</dbReference>
<evidence type="ECO:0000313" key="3">
    <source>
        <dbReference type="Proteomes" id="UP000295727"/>
    </source>
</evidence>
<feature type="compositionally biased region" description="Basic residues" evidence="1">
    <location>
        <begin position="125"/>
        <end position="135"/>
    </location>
</feature>
<evidence type="ECO:0000313" key="2">
    <source>
        <dbReference type="EMBL" id="QBR04034.1"/>
    </source>
</evidence>
<dbReference type="KEGG" id="ppai:E1956_43380"/>
<keyword evidence="3" id="KW-1185">Reference proteome</keyword>
<dbReference type="EMBL" id="CP038152">
    <property type="protein sequence ID" value="QBR04034.1"/>
    <property type="molecule type" value="Genomic_DNA"/>
</dbReference>
<dbReference type="OrthoDB" id="6900881at2"/>
<dbReference type="AlphaFoldDB" id="A0A4P7DAS0"/>
<feature type="region of interest" description="Disordered" evidence="1">
    <location>
        <begin position="92"/>
        <end position="135"/>
    </location>
</feature>
<dbReference type="Proteomes" id="UP000295727">
    <property type="component" value="Plasmid unnamed1"/>
</dbReference>
<gene>
    <name evidence="2" type="ORF">E1956_43380</name>
</gene>
<protein>
    <recommendedName>
        <fullName evidence="4">Poly(3-hydroxyalkanoate) polymerase subunit PhaE</fullName>
    </recommendedName>
</protein>
<name>A0A4P7DAS0_9BURK</name>
<proteinExistence type="predicted"/>
<keyword evidence="2" id="KW-0614">Plasmid</keyword>
<reference evidence="2 3" key="1">
    <citation type="submission" date="2019-03" db="EMBL/GenBank/DDBJ databases">
        <title>Paraburkholderia sp. 7MH5, isolated from subtropical forest soil.</title>
        <authorList>
            <person name="Gao Z.-H."/>
            <person name="Qiu L.-H."/>
        </authorList>
    </citation>
    <scope>NUCLEOTIDE SEQUENCE [LARGE SCALE GENOMIC DNA]</scope>
    <source>
        <strain evidence="2 3">7MH5</strain>
        <plasmid evidence="2 3">unnamed1</plasmid>
    </source>
</reference>
<organism evidence="2 3">
    <name type="scientific">Paraburkholderia pallida</name>
    <dbReference type="NCBI Taxonomy" id="2547399"/>
    <lineage>
        <taxon>Bacteria</taxon>
        <taxon>Pseudomonadati</taxon>
        <taxon>Pseudomonadota</taxon>
        <taxon>Betaproteobacteria</taxon>
        <taxon>Burkholderiales</taxon>
        <taxon>Burkholderiaceae</taxon>
        <taxon>Paraburkholderia</taxon>
    </lineage>
</organism>